<feature type="transmembrane region" description="Helical" evidence="1">
    <location>
        <begin position="28"/>
        <end position="47"/>
    </location>
</feature>
<dbReference type="EMBL" id="CP128355">
    <property type="protein sequence ID" value="XAF70622.1"/>
    <property type="molecule type" value="Genomic_DNA"/>
</dbReference>
<evidence type="ECO:0000256" key="1">
    <source>
        <dbReference type="SAM" id="Phobius"/>
    </source>
</evidence>
<feature type="transmembrane region" description="Helical" evidence="1">
    <location>
        <begin position="54"/>
        <end position="75"/>
    </location>
</feature>
<evidence type="ECO:0000313" key="3">
    <source>
        <dbReference type="Proteomes" id="UP001436297"/>
    </source>
</evidence>
<keyword evidence="1" id="KW-1133">Transmembrane helix</keyword>
<keyword evidence="1" id="KW-0472">Membrane</keyword>
<name>A0ABZ3EDQ1_9STAP</name>
<dbReference type="RefSeq" id="WP_251518171.1">
    <property type="nucleotide sequence ID" value="NZ_CP128355.1"/>
</dbReference>
<gene>
    <name evidence="2" type="ORF">QQM35_00415</name>
</gene>
<dbReference type="Proteomes" id="UP001436297">
    <property type="component" value="Chromosome"/>
</dbReference>
<evidence type="ECO:0000313" key="2">
    <source>
        <dbReference type="EMBL" id="XAF70622.1"/>
    </source>
</evidence>
<sequence length="76" mass="8091">MYKFLYVALICGLLAGAGIFLKMPQYPTLAIPMIIAVIGIIATVVTIPNKEISGMLKFGGILINLMPLLGAFTVAH</sequence>
<reference evidence="2 3" key="1">
    <citation type="journal article" date="2024" name="Pathogens">
        <title>Staphylococcus hsinchuensis sp. nov., Isolated from Soymilk.</title>
        <authorList>
            <person name="Wang Y.T."/>
            <person name="Lin Y.C."/>
            <person name="Hsieh Y.H."/>
            <person name="Lin Y.T."/>
            <person name="Hamada M."/>
            <person name="Chen C.C."/>
            <person name="Liou J.S."/>
            <person name="Lee A.Y."/>
            <person name="Zhang W.L."/>
            <person name="Chen Y.T."/>
            <person name="Huang C.H."/>
        </authorList>
    </citation>
    <scope>NUCLEOTIDE SEQUENCE [LARGE SCALE GENOMIC DNA]</scope>
    <source>
        <strain evidence="2 3">H164</strain>
    </source>
</reference>
<proteinExistence type="predicted"/>
<accession>A0ABZ3EDQ1</accession>
<organism evidence="2 3">
    <name type="scientific">Staphylococcus hsinchuensis</name>
    <dbReference type="NCBI Taxonomy" id="3051183"/>
    <lineage>
        <taxon>Bacteria</taxon>
        <taxon>Bacillati</taxon>
        <taxon>Bacillota</taxon>
        <taxon>Bacilli</taxon>
        <taxon>Bacillales</taxon>
        <taxon>Staphylococcaceae</taxon>
        <taxon>Staphylococcus</taxon>
    </lineage>
</organism>
<keyword evidence="3" id="KW-1185">Reference proteome</keyword>
<keyword evidence="1" id="KW-0812">Transmembrane</keyword>
<protein>
    <submittedName>
        <fullName evidence="2">Uncharacterized protein</fullName>
    </submittedName>
</protein>